<name>A0A328AX58_9CAUL</name>
<evidence type="ECO:0000256" key="1">
    <source>
        <dbReference type="ARBA" id="ARBA00005791"/>
    </source>
</evidence>
<accession>A0A328AX58</accession>
<keyword evidence="4" id="KW-1185">Reference proteome</keyword>
<evidence type="ECO:0000313" key="4">
    <source>
        <dbReference type="Proteomes" id="UP000249725"/>
    </source>
</evidence>
<organism evidence="3 4">
    <name type="scientific">Phenylobacterium deserti</name>
    <dbReference type="NCBI Taxonomy" id="1914756"/>
    <lineage>
        <taxon>Bacteria</taxon>
        <taxon>Pseudomonadati</taxon>
        <taxon>Pseudomonadota</taxon>
        <taxon>Alphaproteobacteria</taxon>
        <taxon>Caulobacterales</taxon>
        <taxon>Caulobacteraceae</taxon>
        <taxon>Phenylobacterium</taxon>
    </lineage>
</organism>
<dbReference type="Proteomes" id="UP000249725">
    <property type="component" value="Unassembled WGS sequence"/>
</dbReference>
<dbReference type="AlphaFoldDB" id="A0A328AX58"/>
<evidence type="ECO:0000259" key="2">
    <source>
        <dbReference type="Pfam" id="PF13462"/>
    </source>
</evidence>
<reference evidence="4" key="1">
    <citation type="submission" date="2018-05" db="EMBL/GenBank/DDBJ databases">
        <authorList>
            <person name="Li X."/>
        </authorList>
    </citation>
    <scope>NUCLEOTIDE SEQUENCE [LARGE SCALE GENOMIC DNA]</scope>
    <source>
        <strain evidence="4">YIM 73061</strain>
    </source>
</reference>
<gene>
    <name evidence="3" type="ORF">DJ018_01815</name>
</gene>
<dbReference type="PANTHER" id="PTHR13887">
    <property type="entry name" value="GLUTATHIONE S-TRANSFERASE KAPPA"/>
    <property type="match status" value="1"/>
</dbReference>
<dbReference type="InterPro" id="IPR036249">
    <property type="entry name" value="Thioredoxin-like_sf"/>
</dbReference>
<dbReference type="PANTHER" id="PTHR13887:SF56">
    <property type="entry name" value="THIOREDOXIN-LIKE REDUCTASE RV2466C"/>
    <property type="match status" value="1"/>
</dbReference>
<dbReference type="Pfam" id="PF13462">
    <property type="entry name" value="Thioredoxin_4"/>
    <property type="match status" value="1"/>
</dbReference>
<dbReference type="OrthoDB" id="8478320at2"/>
<feature type="domain" description="Thioredoxin-like fold" evidence="2">
    <location>
        <begin position="1"/>
        <end position="162"/>
    </location>
</feature>
<sequence>MSLGKASAPIKVVEYASLTCPHCATYNAEVISVLKSRYIDTGQVQFTLKELLTPPQTVAAAGFLMARCAGPDKYFKVVDDVFRSQSRWRAGGIRQVLLQIAMANGLTEPQFEACLKDEAQLDALEARIRKVVEEDGIESTPTIFVNGRKVEGHTLADLEAAIAAARK</sequence>
<evidence type="ECO:0000313" key="3">
    <source>
        <dbReference type="EMBL" id="RAK58174.1"/>
    </source>
</evidence>
<protein>
    <submittedName>
        <fullName evidence="3">DsbA family protein</fullName>
    </submittedName>
</protein>
<comment type="caution">
    <text evidence="3">The sequence shown here is derived from an EMBL/GenBank/DDBJ whole genome shotgun (WGS) entry which is preliminary data.</text>
</comment>
<dbReference type="Gene3D" id="3.40.30.10">
    <property type="entry name" value="Glutaredoxin"/>
    <property type="match status" value="1"/>
</dbReference>
<dbReference type="EMBL" id="QFYR01000001">
    <property type="protein sequence ID" value="RAK58174.1"/>
    <property type="molecule type" value="Genomic_DNA"/>
</dbReference>
<proteinExistence type="inferred from homology"/>
<dbReference type="InterPro" id="IPR012336">
    <property type="entry name" value="Thioredoxin-like_fold"/>
</dbReference>
<comment type="similarity">
    <text evidence="1">Belongs to the thioredoxin family. DsbA subfamily.</text>
</comment>
<dbReference type="SUPFAM" id="SSF52833">
    <property type="entry name" value="Thioredoxin-like"/>
    <property type="match status" value="1"/>
</dbReference>